<sequence length="178" mass="20349">MQSCLPLTVDTRYTRGVTNALLKHAAHRHPKHERRYKCVAGLLGVSNLWVVRESGIWKGEFERVLSDIVGHVDHNTDKRGFICLDGATTKLFACLQQFTRWLGSWLPYNGSWPGYMRHWHVAGVGTGWFLVSKSLTLPLTSPKAGEEPTSKPRELRFTTNDLSCFPAFLLEFFLIFWL</sequence>
<accession>A0A2H1V2Q0</accession>
<dbReference type="EMBL" id="ODYU01000399">
    <property type="protein sequence ID" value="SOQ35120.1"/>
    <property type="molecule type" value="Genomic_DNA"/>
</dbReference>
<name>A0A2H1V2Q0_SPOFR</name>
<gene>
    <name evidence="1" type="ORF">SFRICE_016813</name>
</gene>
<proteinExistence type="predicted"/>
<organism evidence="1">
    <name type="scientific">Spodoptera frugiperda</name>
    <name type="common">Fall armyworm</name>
    <dbReference type="NCBI Taxonomy" id="7108"/>
    <lineage>
        <taxon>Eukaryota</taxon>
        <taxon>Metazoa</taxon>
        <taxon>Ecdysozoa</taxon>
        <taxon>Arthropoda</taxon>
        <taxon>Hexapoda</taxon>
        <taxon>Insecta</taxon>
        <taxon>Pterygota</taxon>
        <taxon>Neoptera</taxon>
        <taxon>Endopterygota</taxon>
        <taxon>Lepidoptera</taxon>
        <taxon>Glossata</taxon>
        <taxon>Ditrysia</taxon>
        <taxon>Noctuoidea</taxon>
        <taxon>Noctuidae</taxon>
        <taxon>Amphipyrinae</taxon>
        <taxon>Spodoptera</taxon>
    </lineage>
</organism>
<reference evidence="1" key="1">
    <citation type="submission" date="2016-07" db="EMBL/GenBank/DDBJ databases">
        <authorList>
            <person name="Bretaudeau A."/>
        </authorList>
    </citation>
    <scope>NUCLEOTIDE SEQUENCE</scope>
    <source>
        <strain evidence="1">Rice</strain>
        <tissue evidence="1">Whole body</tissue>
    </source>
</reference>
<dbReference type="AlphaFoldDB" id="A0A2H1V2Q0"/>
<protein>
    <submittedName>
        <fullName evidence="1">SFRICE_016813</fullName>
    </submittedName>
</protein>
<evidence type="ECO:0000313" key="1">
    <source>
        <dbReference type="EMBL" id="SOQ35120.1"/>
    </source>
</evidence>